<dbReference type="InterPro" id="IPR019808">
    <property type="entry name" value="Histidine_triad_CS"/>
</dbReference>
<evidence type="ECO:0000313" key="7">
    <source>
        <dbReference type="Proteomes" id="UP000663854"/>
    </source>
</evidence>
<dbReference type="Pfam" id="PF01230">
    <property type="entry name" value="HIT"/>
    <property type="match status" value="1"/>
</dbReference>
<dbReference type="InterPro" id="IPR001310">
    <property type="entry name" value="Histidine_triad_HIT"/>
</dbReference>
<evidence type="ECO:0000256" key="3">
    <source>
        <dbReference type="PROSITE-ProRule" id="PRU00464"/>
    </source>
</evidence>
<dbReference type="PANTHER" id="PTHR23089">
    <property type="entry name" value="HISTIDINE TRIAD HIT PROTEIN"/>
    <property type="match status" value="1"/>
</dbReference>
<proteinExistence type="predicted"/>
<dbReference type="Proteomes" id="UP000663854">
    <property type="component" value="Unassembled WGS sequence"/>
</dbReference>
<evidence type="ECO:0000313" key="5">
    <source>
        <dbReference type="EMBL" id="CAF0829301.1"/>
    </source>
</evidence>
<dbReference type="Proteomes" id="UP000663870">
    <property type="component" value="Unassembled WGS sequence"/>
</dbReference>
<dbReference type="AlphaFoldDB" id="A0A813WHE2"/>
<dbReference type="InterPro" id="IPR036265">
    <property type="entry name" value="HIT-like_sf"/>
</dbReference>
<name>A0A813WHE2_9BILA</name>
<dbReference type="PROSITE" id="PS51084">
    <property type="entry name" value="HIT_2"/>
    <property type="match status" value="1"/>
</dbReference>
<protein>
    <recommendedName>
        <fullName evidence="4">HIT domain-containing protein</fullName>
    </recommendedName>
</protein>
<accession>A0A813WHE2</accession>
<sequence length="310" mass="35187">MSTVIRSLLSLASVATVHRYSSYAYFSLSTPYCSAKKSISDEVVKAQTAKPIEDTIFGKIARKEIKVDLLHEDDQCVAFHDVNKQAPTHFLVIPKEPIPQLSACTSSNEKLLGHLLIVAAQVAKKQGLADDGYRLVINNGRNACQSVYHLHIHVLGGRQLDWPPVSLSFFSIDFIRRYAILDFEMSDEQKTEWSNVKSLHNDRFIESKKEKLDINNLHPEQRKRLQMLGLITLNTNGEQQEATDEEIDTILQKTIQNEDPSILADKYMMRHGLYDLLKALTTKIVLNRPADPITFMINDLENQVKDKANI</sequence>
<feature type="short sequence motif" description="Histidine triad motif" evidence="2 3">
    <location>
        <begin position="149"/>
        <end position="153"/>
    </location>
</feature>
<dbReference type="SUPFAM" id="SSF54197">
    <property type="entry name" value="HIT-like"/>
    <property type="match status" value="1"/>
</dbReference>
<gene>
    <name evidence="5" type="ORF">JXQ802_LOCUS5605</name>
    <name evidence="6" type="ORF">PYM288_LOCUS7303</name>
</gene>
<reference evidence="6" key="1">
    <citation type="submission" date="2021-02" db="EMBL/GenBank/DDBJ databases">
        <authorList>
            <person name="Nowell W R."/>
        </authorList>
    </citation>
    <scope>NUCLEOTIDE SEQUENCE</scope>
</reference>
<dbReference type="SUPFAM" id="SSF47391">
    <property type="entry name" value="Dimerization-anchoring domain of cAMP-dependent PK regulatory subunit"/>
    <property type="match status" value="1"/>
</dbReference>
<feature type="active site" description="Tele-AMP-histidine intermediate" evidence="1">
    <location>
        <position position="151"/>
    </location>
</feature>
<dbReference type="CDD" id="cd01276">
    <property type="entry name" value="PKCI_related"/>
    <property type="match status" value="1"/>
</dbReference>
<evidence type="ECO:0000259" key="4">
    <source>
        <dbReference type="PROSITE" id="PS51084"/>
    </source>
</evidence>
<dbReference type="InterPro" id="IPR011146">
    <property type="entry name" value="HIT-like"/>
</dbReference>
<dbReference type="FunFam" id="3.30.428.10:FF:000005">
    <property type="entry name" value="Histidine triad nucleotide-binding protein 1"/>
    <property type="match status" value="1"/>
</dbReference>
<evidence type="ECO:0000313" key="6">
    <source>
        <dbReference type="EMBL" id="CAF0855960.1"/>
    </source>
</evidence>
<feature type="domain" description="HIT" evidence="4">
    <location>
        <begin position="56"/>
        <end position="164"/>
    </location>
</feature>
<dbReference type="EMBL" id="CAJNOL010000084">
    <property type="protein sequence ID" value="CAF0829301.1"/>
    <property type="molecule type" value="Genomic_DNA"/>
</dbReference>
<dbReference type="PRINTS" id="PR00332">
    <property type="entry name" value="HISTRIAD"/>
</dbReference>
<evidence type="ECO:0000256" key="1">
    <source>
        <dbReference type="PIRSR" id="PIRSR601310-1"/>
    </source>
</evidence>
<evidence type="ECO:0000313" key="8">
    <source>
        <dbReference type="Proteomes" id="UP000663870"/>
    </source>
</evidence>
<dbReference type="EMBL" id="CAJNOH010000088">
    <property type="protein sequence ID" value="CAF0855960.1"/>
    <property type="molecule type" value="Genomic_DNA"/>
</dbReference>
<dbReference type="Gene3D" id="3.30.428.10">
    <property type="entry name" value="HIT-like"/>
    <property type="match status" value="1"/>
</dbReference>
<dbReference type="GO" id="GO:0003824">
    <property type="term" value="F:catalytic activity"/>
    <property type="evidence" value="ECO:0007669"/>
    <property type="project" value="InterPro"/>
</dbReference>
<organism evidence="6 7">
    <name type="scientific">Rotaria sordida</name>
    <dbReference type="NCBI Taxonomy" id="392033"/>
    <lineage>
        <taxon>Eukaryota</taxon>
        <taxon>Metazoa</taxon>
        <taxon>Spiralia</taxon>
        <taxon>Gnathifera</taxon>
        <taxon>Rotifera</taxon>
        <taxon>Eurotatoria</taxon>
        <taxon>Bdelloidea</taxon>
        <taxon>Philodinida</taxon>
        <taxon>Philodinidae</taxon>
        <taxon>Rotaria</taxon>
    </lineage>
</organism>
<dbReference type="PROSITE" id="PS00892">
    <property type="entry name" value="HIT_1"/>
    <property type="match status" value="1"/>
</dbReference>
<evidence type="ECO:0000256" key="2">
    <source>
        <dbReference type="PIRSR" id="PIRSR601310-3"/>
    </source>
</evidence>
<comment type="caution">
    <text evidence="6">The sequence shown here is derived from an EMBL/GenBank/DDBJ whole genome shotgun (WGS) entry which is preliminary data.</text>
</comment>
<keyword evidence="8" id="KW-1185">Reference proteome</keyword>